<dbReference type="InterPro" id="IPR043141">
    <property type="entry name" value="Ribosomal_uL10-like_sf"/>
</dbReference>
<dbReference type="InterPro" id="IPR022973">
    <property type="entry name" value="Ribosomal_uL10_bac"/>
</dbReference>
<keyword evidence="2 5" id="KW-0689">Ribosomal protein</keyword>
<name>A0A532V6K7_UNCT6</name>
<comment type="function">
    <text evidence="5">Forms part of the ribosomal stalk, playing a central role in the interaction of the ribosome with GTP-bound translation factors.</text>
</comment>
<dbReference type="EMBL" id="NJBO01000008">
    <property type="protein sequence ID" value="TKJ42818.1"/>
    <property type="molecule type" value="Genomic_DNA"/>
</dbReference>
<dbReference type="GO" id="GO:0070180">
    <property type="term" value="F:large ribosomal subunit rRNA binding"/>
    <property type="evidence" value="ECO:0007669"/>
    <property type="project" value="UniProtKB-UniRule"/>
</dbReference>
<protein>
    <recommendedName>
        <fullName evidence="4 5">Large ribosomal subunit protein uL10</fullName>
    </recommendedName>
</protein>
<dbReference type="PROSITE" id="PS01109">
    <property type="entry name" value="RIBOSOMAL_L10"/>
    <property type="match status" value="1"/>
</dbReference>
<dbReference type="Pfam" id="PF00466">
    <property type="entry name" value="Ribosomal_L10"/>
    <property type="match status" value="1"/>
</dbReference>
<accession>A0A532V6K7</accession>
<reference evidence="6 7" key="1">
    <citation type="submission" date="2017-06" db="EMBL/GenBank/DDBJ databases">
        <title>Novel microbial phyla capable of carbon fixation and sulfur reduction in deep-sea sediments.</title>
        <authorList>
            <person name="Huang J."/>
            <person name="Baker B."/>
            <person name="Wang Y."/>
        </authorList>
    </citation>
    <scope>NUCLEOTIDE SEQUENCE [LARGE SCALE GENOMIC DNA]</scope>
    <source>
        <strain evidence="6">B3_TA06</strain>
    </source>
</reference>
<gene>
    <name evidence="5 6" type="primary">rplJ</name>
    <name evidence="6" type="ORF">CEE36_06010</name>
</gene>
<sequence length="174" mass="19547">MIKAEKKKLVAELVREFSKVDNYYFADFTGINANDVTRLRSQLRAENARMRVVKNRLLVRVLSELDIKIPDPAVLLSSTAVLYSLDDELVPARKVSEFASKDVPIRFKGAFLEGRFFTVEEVERLAKIPSHDELLSQLVGLFEGAKSALVSVLQAKLQELVGVLSSLRAQKEVQ</sequence>
<evidence type="ECO:0000256" key="1">
    <source>
        <dbReference type="ARBA" id="ARBA00008889"/>
    </source>
</evidence>
<keyword evidence="3 5" id="KW-0687">Ribonucleoprotein</keyword>
<dbReference type="GO" id="GO:0003735">
    <property type="term" value="F:structural constituent of ribosome"/>
    <property type="evidence" value="ECO:0007669"/>
    <property type="project" value="InterPro"/>
</dbReference>
<dbReference type="AlphaFoldDB" id="A0A532V6K7"/>
<dbReference type="HAMAP" id="MF_00362">
    <property type="entry name" value="Ribosomal_uL10"/>
    <property type="match status" value="1"/>
</dbReference>
<organism evidence="6 7">
    <name type="scientific">candidate division TA06 bacterium B3_TA06</name>
    <dbReference type="NCBI Taxonomy" id="2012487"/>
    <lineage>
        <taxon>Bacteria</taxon>
        <taxon>Bacteria division TA06</taxon>
    </lineage>
</organism>
<evidence type="ECO:0000256" key="2">
    <source>
        <dbReference type="ARBA" id="ARBA00022980"/>
    </source>
</evidence>
<dbReference type="CDD" id="cd05797">
    <property type="entry name" value="Ribosomal_L10"/>
    <property type="match status" value="1"/>
</dbReference>
<dbReference type="NCBIfam" id="NF000955">
    <property type="entry name" value="PRK00099.1-1"/>
    <property type="match status" value="1"/>
</dbReference>
<evidence type="ECO:0000313" key="6">
    <source>
        <dbReference type="EMBL" id="TKJ42818.1"/>
    </source>
</evidence>
<comment type="similarity">
    <text evidence="1 5">Belongs to the universal ribosomal protein uL10 family.</text>
</comment>
<comment type="caution">
    <text evidence="6">The sequence shown here is derived from an EMBL/GenBank/DDBJ whole genome shotgun (WGS) entry which is preliminary data.</text>
</comment>
<dbReference type="SUPFAM" id="SSF160369">
    <property type="entry name" value="Ribosomal protein L10-like"/>
    <property type="match status" value="1"/>
</dbReference>
<dbReference type="PANTHER" id="PTHR11560">
    <property type="entry name" value="39S RIBOSOMAL PROTEIN L10, MITOCHONDRIAL"/>
    <property type="match status" value="1"/>
</dbReference>
<proteinExistence type="inferred from homology"/>
<dbReference type="Gene3D" id="3.30.70.1730">
    <property type="match status" value="1"/>
</dbReference>
<dbReference type="InterPro" id="IPR002363">
    <property type="entry name" value="Ribosomal_uL10_CS_bac"/>
</dbReference>
<keyword evidence="5" id="KW-0699">rRNA-binding</keyword>
<dbReference type="Gene3D" id="6.10.250.290">
    <property type="match status" value="1"/>
</dbReference>
<evidence type="ECO:0000256" key="3">
    <source>
        <dbReference type="ARBA" id="ARBA00023274"/>
    </source>
</evidence>
<evidence type="ECO:0000313" key="7">
    <source>
        <dbReference type="Proteomes" id="UP000317778"/>
    </source>
</evidence>
<dbReference type="InterPro" id="IPR001790">
    <property type="entry name" value="Ribosomal_uL10"/>
</dbReference>
<comment type="subunit">
    <text evidence="5">Part of the ribosomal stalk of the 50S ribosomal subunit. The N-terminus interacts with L11 and the large rRNA to form the base of the stalk. The C-terminus forms an elongated spine to which L12 dimers bind in a sequential fashion forming a multimeric L10(L12)X complex.</text>
</comment>
<dbReference type="InterPro" id="IPR047865">
    <property type="entry name" value="Ribosomal_uL10_bac_type"/>
</dbReference>
<evidence type="ECO:0000256" key="5">
    <source>
        <dbReference type="HAMAP-Rule" id="MF_00362"/>
    </source>
</evidence>
<keyword evidence="5" id="KW-0694">RNA-binding</keyword>
<dbReference type="GO" id="GO:0015934">
    <property type="term" value="C:large ribosomal subunit"/>
    <property type="evidence" value="ECO:0007669"/>
    <property type="project" value="InterPro"/>
</dbReference>
<evidence type="ECO:0000256" key="4">
    <source>
        <dbReference type="ARBA" id="ARBA00035202"/>
    </source>
</evidence>
<dbReference type="Proteomes" id="UP000317778">
    <property type="component" value="Unassembled WGS sequence"/>
</dbReference>
<dbReference type="GO" id="GO:0006412">
    <property type="term" value="P:translation"/>
    <property type="evidence" value="ECO:0007669"/>
    <property type="project" value="UniProtKB-UniRule"/>
</dbReference>